<reference evidence="2 3" key="1">
    <citation type="submission" date="2016-10" db="EMBL/GenBank/DDBJ databases">
        <authorList>
            <person name="de Groot N.N."/>
        </authorList>
    </citation>
    <scope>NUCLEOTIDE SEQUENCE [LARGE SCALE GENOMIC DNA]</scope>
    <source>
        <strain evidence="2 3">DSM 24015</strain>
    </source>
</reference>
<dbReference type="OrthoDB" id="9780884at2"/>
<dbReference type="RefSeq" id="WP_092735796.1">
    <property type="nucleotide sequence ID" value="NZ_FNAS01000002.1"/>
</dbReference>
<evidence type="ECO:0000313" key="3">
    <source>
        <dbReference type="Proteomes" id="UP000198517"/>
    </source>
</evidence>
<name>A0A1G6ZFZ6_9FLAO</name>
<gene>
    <name evidence="1" type="ORF">SAMN05421544_10255</name>
    <name evidence="2" type="ORF">SAMN05421544_10265</name>
</gene>
<dbReference type="EMBL" id="FNAS01000002">
    <property type="protein sequence ID" value="SDE00967.1"/>
    <property type="molecule type" value="Genomic_DNA"/>
</dbReference>
<dbReference type="AlphaFoldDB" id="A0A1G6ZFZ6"/>
<accession>A0A1G6ZFZ6</accession>
<dbReference type="Proteomes" id="UP000198517">
    <property type="component" value="Unassembled WGS sequence"/>
</dbReference>
<dbReference type="STRING" id="1071918.SAMN05421544_10255"/>
<evidence type="ECO:0000313" key="2">
    <source>
        <dbReference type="EMBL" id="SDE01283.1"/>
    </source>
</evidence>
<organism evidence="2 3">
    <name type="scientific">Riemerella columbipharyngis</name>
    <dbReference type="NCBI Taxonomy" id="1071918"/>
    <lineage>
        <taxon>Bacteria</taxon>
        <taxon>Pseudomonadati</taxon>
        <taxon>Bacteroidota</taxon>
        <taxon>Flavobacteriia</taxon>
        <taxon>Flavobacteriales</taxon>
        <taxon>Weeksellaceae</taxon>
        <taxon>Riemerella</taxon>
    </lineage>
</organism>
<protein>
    <submittedName>
        <fullName evidence="2">Uncharacterized protein</fullName>
    </submittedName>
</protein>
<sequence>MEKSKNLYGQINFDELINAVRSGKVKTSIVTKKDGTKFRAINVNVWINEVPKFGQDASITTQNKKEYKEEKNYYIGNLKFIESKVKEASPDDFEEDNYFEML</sequence>
<dbReference type="EMBL" id="FNAS01000002">
    <property type="protein sequence ID" value="SDE01283.1"/>
    <property type="molecule type" value="Genomic_DNA"/>
</dbReference>
<proteinExistence type="predicted"/>
<keyword evidence="3" id="KW-1185">Reference proteome</keyword>
<evidence type="ECO:0000313" key="1">
    <source>
        <dbReference type="EMBL" id="SDE00967.1"/>
    </source>
</evidence>